<name>A0ABT8ZQ11_9SPHN</name>
<dbReference type="Proteomes" id="UP001176471">
    <property type="component" value="Unassembled WGS sequence"/>
</dbReference>
<feature type="compositionally biased region" description="Basic and acidic residues" evidence="1">
    <location>
        <begin position="1"/>
        <end position="13"/>
    </location>
</feature>
<dbReference type="InterPro" id="IPR055170">
    <property type="entry name" value="GFO_IDH_MocA-like_dom"/>
</dbReference>
<dbReference type="SUPFAM" id="SSF51735">
    <property type="entry name" value="NAD(P)-binding Rossmann-fold domains"/>
    <property type="match status" value="1"/>
</dbReference>
<dbReference type="RefSeq" id="WP_304537049.1">
    <property type="nucleotide sequence ID" value="NZ_JAUQOM010000010.1"/>
</dbReference>
<dbReference type="Pfam" id="PF22725">
    <property type="entry name" value="GFO_IDH_MocA_C3"/>
    <property type="match status" value="1"/>
</dbReference>
<evidence type="ECO:0000313" key="4">
    <source>
        <dbReference type="EMBL" id="MDO7836629.1"/>
    </source>
</evidence>
<dbReference type="InterPro" id="IPR000683">
    <property type="entry name" value="Gfo/Idh/MocA-like_OxRdtase_N"/>
</dbReference>
<keyword evidence="5" id="KW-1185">Reference proteome</keyword>
<dbReference type="Gene3D" id="3.40.50.720">
    <property type="entry name" value="NAD(P)-binding Rossmann-like Domain"/>
    <property type="match status" value="1"/>
</dbReference>
<evidence type="ECO:0000259" key="3">
    <source>
        <dbReference type="Pfam" id="PF22725"/>
    </source>
</evidence>
<proteinExistence type="predicted"/>
<feature type="domain" description="GFO/IDH/MocA-like oxidoreductase" evidence="3">
    <location>
        <begin position="171"/>
        <end position="301"/>
    </location>
</feature>
<evidence type="ECO:0000259" key="2">
    <source>
        <dbReference type="Pfam" id="PF01408"/>
    </source>
</evidence>
<dbReference type="Pfam" id="PF01408">
    <property type="entry name" value="GFO_IDH_MocA"/>
    <property type="match status" value="1"/>
</dbReference>
<reference evidence="4" key="1">
    <citation type="submission" date="2023-07" db="EMBL/GenBank/DDBJ databases">
        <title>Bacterial whole genome sequence for Sphingobium sp. HBC34.</title>
        <authorList>
            <person name="Le V."/>
            <person name="Ko S.-R."/>
            <person name="Ahn C.-Y."/>
            <person name="Oh H.-M."/>
        </authorList>
    </citation>
    <scope>NUCLEOTIDE SEQUENCE</scope>
    <source>
        <strain evidence="4">HBC34</strain>
    </source>
</reference>
<evidence type="ECO:0000313" key="5">
    <source>
        <dbReference type="Proteomes" id="UP001176471"/>
    </source>
</evidence>
<feature type="region of interest" description="Disordered" evidence="1">
    <location>
        <begin position="1"/>
        <end position="21"/>
    </location>
</feature>
<dbReference type="Gene3D" id="3.30.360.10">
    <property type="entry name" value="Dihydrodipicolinate Reductase, domain 2"/>
    <property type="match status" value="1"/>
</dbReference>
<dbReference type="InterPro" id="IPR051317">
    <property type="entry name" value="Gfo/Idh/MocA_oxidoreduct"/>
</dbReference>
<comment type="caution">
    <text evidence="4">The sequence shown here is derived from an EMBL/GenBank/DDBJ whole genome shotgun (WGS) entry which is preliminary data.</text>
</comment>
<accession>A0ABT8ZQ11</accession>
<evidence type="ECO:0000256" key="1">
    <source>
        <dbReference type="SAM" id="MobiDB-lite"/>
    </source>
</evidence>
<dbReference type="InterPro" id="IPR036291">
    <property type="entry name" value="NAD(P)-bd_dom_sf"/>
</dbReference>
<dbReference type="PANTHER" id="PTHR43708">
    <property type="entry name" value="CONSERVED EXPRESSED OXIDOREDUCTASE (EUROFUNG)"/>
    <property type="match status" value="1"/>
</dbReference>
<gene>
    <name evidence="4" type="ORF">Q4610_16405</name>
</gene>
<feature type="domain" description="Gfo/Idh/MocA-like oxidoreductase N-terminal" evidence="2">
    <location>
        <begin position="31"/>
        <end position="162"/>
    </location>
</feature>
<dbReference type="SUPFAM" id="SSF55347">
    <property type="entry name" value="Glyceraldehyde-3-phosphate dehydrogenase-like, C-terminal domain"/>
    <property type="match status" value="1"/>
</dbReference>
<dbReference type="PANTHER" id="PTHR43708:SF3">
    <property type="entry name" value="OXIDOREDUCTASE"/>
    <property type="match status" value="1"/>
</dbReference>
<organism evidence="4 5">
    <name type="scientific">Sphingobium cyanobacteriorum</name>
    <dbReference type="NCBI Taxonomy" id="3063954"/>
    <lineage>
        <taxon>Bacteria</taxon>
        <taxon>Pseudomonadati</taxon>
        <taxon>Pseudomonadota</taxon>
        <taxon>Alphaproteobacteria</taxon>
        <taxon>Sphingomonadales</taxon>
        <taxon>Sphingomonadaceae</taxon>
        <taxon>Sphingobium</taxon>
    </lineage>
</organism>
<sequence length="414" mass="44411">MQENEDRAHRETGADWVNQDARSGAPICGPVRYGMIGGGSGAFIGGVHRTAAAIAGNWQLVAGALSSTPDKARASGADIGLPDDRAYGSWMEMLERELLLPPHLRMEAVAIVTPNNVHAAPAIAAMEAGFDVIIDKPLADSLNAAHAISQAASRTGRRIAITHTYTGYGMVKQARDLIASGRFGKVRRVAVKYTQDWLSRAADLDNNKQAAWRVDPSQAGDAGAFGDIGTHAANLVEYVTGERITRLCAELTMLPGRRIDDDGAALFHLSGGGKGTLIASQVLVGDSNDLAISIYCDEAGLHWRQEEPTTLRVGYRDRPTEIWHAGAGRAYLSPATLAVQRTPGGHPEGYLEAFANIYRAFGEHVRGRRADGEPGFATIADALRGMEFLRASLESSRRGGSWVELVEDMSGEQR</sequence>
<dbReference type="EMBL" id="JAUQOM010000010">
    <property type="protein sequence ID" value="MDO7836629.1"/>
    <property type="molecule type" value="Genomic_DNA"/>
</dbReference>
<protein>
    <submittedName>
        <fullName evidence="4">Gfo/Idh/MocA family oxidoreductase</fullName>
    </submittedName>
</protein>